<dbReference type="SUPFAM" id="SSF53187">
    <property type="entry name" value="Zn-dependent exopeptidases"/>
    <property type="match status" value="1"/>
</dbReference>
<evidence type="ECO:0000256" key="5">
    <source>
        <dbReference type="ARBA" id="ARBA00022833"/>
    </source>
</evidence>
<dbReference type="InterPro" id="IPR000834">
    <property type="entry name" value="Peptidase_M14"/>
</dbReference>
<dbReference type="SMART" id="SM00631">
    <property type="entry name" value="Zn_pept"/>
    <property type="match status" value="1"/>
</dbReference>
<keyword evidence="5" id="KW-0862">Zinc</keyword>
<keyword evidence="10" id="KW-1185">Reference proteome</keyword>
<evidence type="ECO:0000256" key="4">
    <source>
        <dbReference type="ARBA" id="ARBA00022801"/>
    </source>
</evidence>
<dbReference type="AlphaFoldDB" id="A0A5M8R4E9"/>
<dbReference type="GO" id="GO:0008270">
    <property type="term" value="F:zinc ion binding"/>
    <property type="evidence" value="ECO:0007669"/>
    <property type="project" value="InterPro"/>
</dbReference>
<organism evidence="9 10">
    <name type="scientific">Dyadobacter flavalbus</name>
    <dbReference type="NCBI Taxonomy" id="2579942"/>
    <lineage>
        <taxon>Bacteria</taxon>
        <taxon>Pseudomonadati</taxon>
        <taxon>Bacteroidota</taxon>
        <taxon>Cytophagia</taxon>
        <taxon>Cytophagales</taxon>
        <taxon>Spirosomataceae</taxon>
        <taxon>Dyadobacter</taxon>
    </lineage>
</organism>
<evidence type="ECO:0000256" key="1">
    <source>
        <dbReference type="ARBA" id="ARBA00001947"/>
    </source>
</evidence>
<proteinExistence type="inferred from homology"/>
<dbReference type="PANTHER" id="PTHR11705:SF143">
    <property type="entry name" value="SLL0236 PROTEIN"/>
    <property type="match status" value="1"/>
</dbReference>
<evidence type="ECO:0000256" key="2">
    <source>
        <dbReference type="ARBA" id="ARBA00005988"/>
    </source>
</evidence>
<dbReference type="GO" id="GO:0004181">
    <property type="term" value="F:metallocarboxypeptidase activity"/>
    <property type="evidence" value="ECO:0007669"/>
    <property type="project" value="InterPro"/>
</dbReference>
<dbReference type="GO" id="GO:0005615">
    <property type="term" value="C:extracellular space"/>
    <property type="evidence" value="ECO:0007669"/>
    <property type="project" value="TreeGrafter"/>
</dbReference>
<evidence type="ECO:0000256" key="3">
    <source>
        <dbReference type="ARBA" id="ARBA00022670"/>
    </source>
</evidence>
<keyword evidence="4" id="KW-0378">Hydrolase</keyword>
<dbReference type="Pfam" id="PF00246">
    <property type="entry name" value="Peptidase_M14"/>
    <property type="match status" value="1"/>
</dbReference>
<sequence length="458" mass="52153">MLLMKKEVSITNLSKRILNRRKFLGLASFTVSEILSSLDKNKLYAKKTNNLIEEYRTFRDGHVFCKNNQVFVSAFKAMRFSKPVHNDLYKEIRIFHTECPDFTFGTDYEEYFRALDYKKADLVFQGPVEPALQSKFSFTDENVKTGAVYCYWIASSTGEPEGPLPVKVRDPDVWWTFEKVKAKIDFLKNAYPDYIQVQQIGFTANRRSITAIKAGQAEKCIALIGAVHAGEAGPELIMYVLKKLLEKHKDLLKKVSVIAIPSANPDMRDKLAFGNPWYIRRNANLVDINRNFPTDWEKTEQNYGYSTDDPQGYTYRGQYPASESETTAIMNYIKQTKPAALFSFHFLASIAGGTLLGSKDAVNDKGYVNLCYKIARPYWKGMNLNEPKKEEIVFYCTAGSLPTWGYKSLGIPAFDVEDPFDPADWAQCAKDHTDTSLLQKYQQLQFQGFTSLLTSIGS</sequence>
<keyword evidence="6" id="KW-0482">Metalloprotease</keyword>
<evidence type="ECO:0000256" key="6">
    <source>
        <dbReference type="ARBA" id="ARBA00023049"/>
    </source>
</evidence>
<protein>
    <submittedName>
        <fullName evidence="9">DUF2817 domain-containing protein</fullName>
    </submittedName>
</protein>
<dbReference type="CDD" id="cd00596">
    <property type="entry name" value="Peptidase_M14_like"/>
    <property type="match status" value="1"/>
</dbReference>
<evidence type="ECO:0000313" key="10">
    <source>
        <dbReference type="Proteomes" id="UP000323994"/>
    </source>
</evidence>
<feature type="domain" description="Peptidase M14" evidence="8">
    <location>
        <begin position="173"/>
        <end position="458"/>
    </location>
</feature>
<keyword evidence="3" id="KW-0645">Protease</keyword>
<dbReference type="Gene3D" id="3.40.630.10">
    <property type="entry name" value="Zn peptidases"/>
    <property type="match status" value="1"/>
</dbReference>
<gene>
    <name evidence="9" type="ORF">FEM33_00780</name>
</gene>
<comment type="cofactor">
    <cofactor evidence="1">
        <name>Zn(2+)</name>
        <dbReference type="ChEBI" id="CHEBI:29105"/>
    </cofactor>
</comment>
<reference evidence="9 10" key="1">
    <citation type="submission" date="2019-05" db="EMBL/GenBank/DDBJ databases">
        <authorList>
            <person name="Qu J.-H."/>
        </authorList>
    </citation>
    <scope>NUCLEOTIDE SEQUENCE [LARGE SCALE GENOMIC DNA]</scope>
    <source>
        <strain evidence="9 10">NS28</strain>
    </source>
</reference>
<evidence type="ECO:0000259" key="8">
    <source>
        <dbReference type="PROSITE" id="PS52035"/>
    </source>
</evidence>
<evidence type="ECO:0000256" key="7">
    <source>
        <dbReference type="PROSITE-ProRule" id="PRU01379"/>
    </source>
</evidence>
<dbReference type="EMBL" id="VBSN01000006">
    <property type="protein sequence ID" value="KAA6441834.1"/>
    <property type="molecule type" value="Genomic_DNA"/>
</dbReference>
<comment type="caution">
    <text evidence="9">The sequence shown here is derived from an EMBL/GenBank/DDBJ whole genome shotgun (WGS) entry which is preliminary data.</text>
</comment>
<accession>A0A5M8R4E9</accession>
<comment type="caution">
    <text evidence="7">Lacks conserved residue(s) required for the propagation of feature annotation.</text>
</comment>
<dbReference type="PANTHER" id="PTHR11705">
    <property type="entry name" value="PROTEASE FAMILY M14 CARBOXYPEPTIDASE A,B"/>
    <property type="match status" value="1"/>
</dbReference>
<dbReference type="Proteomes" id="UP000323994">
    <property type="component" value="Unassembled WGS sequence"/>
</dbReference>
<dbReference type="GO" id="GO:0006508">
    <property type="term" value="P:proteolysis"/>
    <property type="evidence" value="ECO:0007669"/>
    <property type="project" value="UniProtKB-KW"/>
</dbReference>
<name>A0A5M8R4E9_9BACT</name>
<comment type="similarity">
    <text evidence="2 7">Belongs to the peptidase M14 family.</text>
</comment>
<dbReference type="PROSITE" id="PS52035">
    <property type="entry name" value="PEPTIDASE_M14"/>
    <property type="match status" value="1"/>
</dbReference>
<evidence type="ECO:0000313" key="9">
    <source>
        <dbReference type="EMBL" id="KAA6441834.1"/>
    </source>
</evidence>